<dbReference type="Proteomes" id="UP000190961">
    <property type="component" value="Unassembled WGS sequence"/>
</dbReference>
<name>A0A1T5MD10_9BACT</name>
<gene>
    <name evidence="1" type="ORF">SAMN05660236_5015</name>
</gene>
<keyword evidence="2" id="KW-1185">Reference proteome</keyword>
<reference evidence="1 2" key="1">
    <citation type="submission" date="2017-02" db="EMBL/GenBank/DDBJ databases">
        <authorList>
            <person name="Peterson S.W."/>
        </authorList>
    </citation>
    <scope>NUCLEOTIDE SEQUENCE [LARGE SCALE GENOMIC DNA]</scope>
    <source>
        <strain evidence="1 2">DSM 25262</strain>
    </source>
</reference>
<evidence type="ECO:0000313" key="2">
    <source>
        <dbReference type="Proteomes" id="UP000190961"/>
    </source>
</evidence>
<protein>
    <submittedName>
        <fullName evidence="1">Uncharacterized protein</fullName>
    </submittedName>
</protein>
<dbReference type="RefSeq" id="WP_079689523.1">
    <property type="nucleotide sequence ID" value="NZ_FUZU01000004.1"/>
</dbReference>
<organism evidence="1 2">
    <name type="scientific">Ohtaekwangia koreensis</name>
    <dbReference type="NCBI Taxonomy" id="688867"/>
    <lineage>
        <taxon>Bacteria</taxon>
        <taxon>Pseudomonadati</taxon>
        <taxon>Bacteroidota</taxon>
        <taxon>Cytophagia</taxon>
        <taxon>Cytophagales</taxon>
        <taxon>Fulvivirgaceae</taxon>
        <taxon>Ohtaekwangia</taxon>
    </lineage>
</organism>
<dbReference type="AlphaFoldDB" id="A0A1T5MD10"/>
<evidence type="ECO:0000313" key="1">
    <source>
        <dbReference type="EMBL" id="SKC85973.1"/>
    </source>
</evidence>
<sequence length="264" mass="30228">MEVKVEHIEKLLHALSVRTRQPLDFHGFDKMSELVEGKTNANVSKRYLYETLFRKISQGKNRKGEKIKVQPYKLDKISEYLGHENFQAFIHAVDNPIHPVLKGSIGTYHSYLRRNSADGVIFCSPVKIIEADQKIQFQLKGPLQVYTGGVEFRNGCLFILMQTDNGKQFHHVYQVGQREKPDVLQGIFSGVSTAFEPIGGRVILVRTTEKFESLKNHQVEISQLKKSKNLQERRIAEYFQDYLKNNVSIRKAGTFGIADLGECK</sequence>
<dbReference type="OrthoDB" id="979072at2"/>
<accession>A0A1T5MD10</accession>
<dbReference type="EMBL" id="FUZU01000004">
    <property type="protein sequence ID" value="SKC85973.1"/>
    <property type="molecule type" value="Genomic_DNA"/>
</dbReference>
<proteinExistence type="predicted"/>